<keyword evidence="4 8" id="KW-0566">Pantothenate biosynthesis</keyword>
<dbReference type="SUPFAM" id="SSF52374">
    <property type="entry name" value="Nucleotidylyl transferase"/>
    <property type="match status" value="1"/>
</dbReference>
<protein>
    <recommendedName>
        <fullName evidence="8">Pantothenate synthetase</fullName>
        <shortName evidence="8">PS</shortName>
        <ecNumber evidence="8">6.3.2.1</ecNumber>
    </recommendedName>
    <alternativeName>
        <fullName evidence="8">Pantoate--beta-alanine ligase</fullName>
    </alternativeName>
    <alternativeName>
        <fullName evidence="8">Pantoate-activating enzyme</fullName>
    </alternativeName>
</protein>
<dbReference type="GO" id="GO:0004592">
    <property type="term" value="F:pantoate-beta-alanine ligase activity"/>
    <property type="evidence" value="ECO:0007669"/>
    <property type="project" value="UniProtKB-UniRule"/>
</dbReference>
<feature type="binding site" evidence="8">
    <location>
        <position position="61"/>
    </location>
    <ligand>
        <name>(R)-pantoate</name>
        <dbReference type="ChEBI" id="CHEBI:15980"/>
    </ligand>
</feature>
<dbReference type="InterPro" id="IPR003721">
    <property type="entry name" value="Pantoate_ligase"/>
</dbReference>
<accession>A0AAU7E6C8</accession>
<dbReference type="PANTHER" id="PTHR21299">
    <property type="entry name" value="CYTIDYLATE KINASE/PANTOATE-BETA-ALANINE LIGASE"/>
    <property type="match status" value="1"/>
</dbReference>
<evidence type="ECO:0000256" key="5">
    <source>
        <dbReference type="ARBA" id="ARBA00022741"/>
    </source>
</evidence>
<keyword evidence="3 8" id="KW-0436">Ligase</keyword>
<dbReference type="GO" id="GO:0005829">
    <property type="term" value="C:cytosol"/>
    <property type="evidence" value="ECO:0007669"/>
    <property type="project" value="TreeGrafter"/>
</dbReference>
<dbReference type="PANTHER" id="PTHR21299:SF1">
    <property type="entry name" value="PANTOATE--BETA-ALANINE LIGASE"/>
    <property type="match status" value="1"/>
</dbReference>
<dbReference type="InterPro" id="IPR004821">
    <property type="entry name" value="Cyt_trans-like"/>
</dbReference>
<evidence type="ECO:0000256" key="6">
    <source>
        <dbReference type="ARBA" id="ARBA00022840"/>
    </source>
</evidence>
<feature type="binding site" evidence="8">
    <location>
        <position position="61"/>
    </location>
    <ligand>
        <name>beta-alanine</name>
        <dbReference type="ChEBI" id="CHEBI:57966"/>
    </ligand>
</feature>
<evidence type="ECO:0000256" key="8">
    <source>
        <dbReference type="HAMAP-Rule" id="MF_00158"/>
    </source>
</evidence>
<dbReference type="FunFam" id="3.30.1300.10:FF:000001">
    <property type="entry name" value="Pantothenate synthetase"/>
    <property type="match status" value="1"/>
</dbReference>
<dbReference type="Gene3D" id="3.30.1300.10">
    <property type="entry name" value="Pantoate-beta-alanine ligase, C-terminal domain"/>
    <property type="match status" value="1"/>
</dbReference>
<dbReference type="GO" id="GO:0015940">
    <property type="term" value="P:pantothenate biosynthetic process"/>
    <property type="evidence" value="ECO:0007669"/>
    <property type="project" value="UniProtKB-UniRule"/>
</dbReference>
<dbReference type="RefSeq" id="WP_134238940.1">
    <property type="nucleotide sequence ID" value="NZ_CP155620.1"/>
</dbReference>
<comment type="pathway">
    <text evidence="1 8">Cofactor biosynthesis; (R)-pantothenate biosynthesis; (R)-pantothenate from (R)-pantoate and beta-alanine: step 1/1.</text>
</comment>
<dbReference type="FunFam" id="3.40.50.620:FF:000013">
    <property type="entry name" value="Pantothenate synthetase"/>
    <property type="match status" value="1"/>
</dbReference>
<feature type="binding site" evidence="8">
    <location>
        <position position="176"/>
    </location>
    <ligand>
        <name>ATP</name>
        <dbReference type="ChEBI" id="CHEBI:30616"/>
    </ligand>
</feature>
<feature type="binding site" evidence="8">
    <location>
        <position position="153"/>
    </location>
    <ligand>
        <name>(R)-pantoate</name>
        <dbReference type="ChEBI" id="CHEBI:15980"/>
    </ligand>
</feature>
<dbReference type="EC" id="6.3.2.1" evidence="8"/>
<sequence>MQIIENLDEIKKITQDYKKQNLSIGYVPTMGYLHEGHASLIKAAKASNDKVVVSIFVNPIQFGKNEDLASYPRDLKRDAKLCESLGVDVIFTPRVEDFYDEEFCTFVDLTRLTNELCGLSREGHFRGVCTVLTKFFNLISPNKAYFGQKDAQQCMVVKRMVKDLNMNLELEICPIIREEDGLAKSSRNTYLNEEERVAARCLSRAIFLGEKCVKEGEKCTQNIIKAMKEELNKEPLAKIDYVKIVDANSMQILDNIKANTQVLGAIAVYIGKTRLIDNFLLTID</sequence>
<dbReference type="Gene3D" id="3.40.50.620">
    <property type="entry name" value="HUPs"/>
    <property type="match status" value="1"/>
</dbReference>
<comment type="catalytic activity">
    <reaction evidence="7 8">
        <text>(R)-pantoate + beta-alanine + ATP = (R)-pantothenate + AMP + diphosphate + H(+)</text>
        <dbReference type="Rhea" id="RHEA:10912"/>
        <dbReference type="ChEBI" id="CHEBI:15378"/>
        <dbReference type="ChEBI" id="CHEBI:15980"/>
        <dbReference type="ChEBI" id="CHEBI:29032"/>
        <dbReference type="ChEBI" id="CHEBI:30616"/>
        <dbReference type="ChEBI" id="CHEBI:33019"/>
        <dbReference type="ChEBI" id="CHEBI:57966"/>
        <dbReference type="ChEBI" id="CHEBI:456215"/>
        <dbReference type="EC" id="6.3.2.1"/>
    </reaction>
</comment>
<proteinExistence type="inferred from homology"/>
<dbReference type="InterPro" id="IPR042176">
    <property type="entry name" value="Pantoate_ligase_C"/>
</dbReference>
<keyword evidence="6 8" id="KW-0067">ATP-binding</keyword>
<comment type="subcellular location">
    <subcellularLocation>
        <location evidence="8">Cytoplasm</location>
    </subcellularLocation>
</comment>
<dbReference type="NCBIfam" id="TIGR00125">
    <property type="entry name" value="cyt_tran_rel"/>
    <property type="match status" value="1"/>
</dbReference>
<gene>
    <name evidence="8 9" type="primary">panC</name>
    <name evidence="9" type="ORF">AAH949_05520</name>
</gene>
<feature type="binding site" evidence="8">
    <location>
        <begin position="184"/>
        <end position="187"/>
    </location>
    <ligand>
        <name>ATP</name>
        <dbReference type="ChEBI" id="CHEBI:30616"/>
    </ligand>
</feature>
<feature type="binding site" evidence="8">
    <location>
        <begin position="147"/>
        <end position="150"/>
    </location>
    <ligand>
        <name>ATP</name>
        <dbReference type="ChEBI" id="CHEBI:30616"/>
    </ligand>
</feature>
<dbReference type="EMBL" id="CP155620">
    <property type="protein sequence ID" value="XBJ28566.1"/>
    <property type="molecule type" value="Genomic_DNA"/>
</dbReference>
<feature type="binding site" evidence="8">
    <location>
        <begin position="30"/>
        <end position="37"/>
    </location>
    <ligand>
        <name>ATP</name>
        <dbReference type="ChEBI" id="CHEBI:30616"/>
    </ligand>
</feature>
<comment type="subunit">
    <text evidence="8">Homodimer.</text>
</comment>
<evidence type="ECO:0000256" key="2">
    <source>
        <dbReference type="ARBA" id="ARBA00009256"/>
    </source>
</evidence>
<evidence type="ECO:0000256" key="3">
    <source>
        <dbReference type="ARBA" id="ARBA00022598"/>
    </source>
</evidence>
<comment type="similarity">
    <text evidence="2 8">Belongs to the pantothenate synthetase family.</text>
</comment>
<keyword evidence="5 8" id="KW-0547">Nucleotide-binding</keyword>
<comment type="miscellaneous">
    <text evidence="8">The reaction proceeds by a bi uni uni bi ping pong mechanism.</text>
</comment>
<feature type="active site" description="Proton donor" evidence="8">
    <location>
        <position position="37"/>
    </location>
</feature>
<organism evidence="9">
    <name type="scientific">Campylobacter sp. CCS1377</name>
    <dbReference type="NCBI Taxonomy" id="3158229"/>
    <lineage>
        <taxon>Bacteria</taxon>
        <taxon>Pseudomonadati</taxon>
        <taxon>Campylobacterota</taxon>
        <taxon>Epsilonproteobacteria</taxon>
        <taxon>Campylobacterales</taxon>
        <taxon>Campylobacteraceae</taxon>
        <taxon>Campylobacter</taxon>
    </lineage>
</organism>
<dbReference type="NCBIfam" id="TIGR00018">
    <property type="entry name" value="panC"/>
    <property type="match status" value="1"/>
</dbReference>
<dbReference type="HAMAP" id="MF_00158">
    <property type="entry name" value="PanC"/>
    <property type="match status" value="1"/>
</dbReference>
<name>A0AAU7E6C8_9BACT</name>
<evidence type="ECO:0000256" key="1">
    <source>
        <dbReference type="ARBA" id="ARBA00004990"/>
    </source>
</evidence>
<evidence type="ECO:0000313" key="9">
    <source>
        <dbReference type="EMBL" id="XBJ28566.1"/>
    </source>
</evidence>
<comment type="function">
    <text evidence="8">Catalyzes the condensation of pantoate with beta-alanine in an ATP-dependent reaction via a pantoyl-adenylate intermediate.</text>
</comment>
<dbReference type="GO" id="GO:0005524">
    <property type="term" value="F:ATP binding"/>
    <property type="evidence" value="ECO:0007669"/>
    <property type="project" value="UniProtKB-KW"/>
</dbReference>
<dbReference type="AlphaFoldDB" id="A0AAU7E6C8"/>
<dbReference type="CDD" id="cd00560">
    <property type="entry name" value="PanC"/>
    <property type="match status" value="1"/>
</dbReference>
<evidence type="ECO:0000256" key="4">
    <source>
        <dbReference type="ARBA" id="ARBA00022655"/>
    </source>
</evidence>
<reference evidence="9" key="1">
    <citation type="submission" date="2024-05" db="EMBL/GenBank/DDBJ databases">
        <title>Campylobacter coli isolated from environmental waters in Slovenia.</title>
        <authorList>
            <person name="Zautner A.E."/>
            <person name="Bunk B."/>
            <person name="Riedel T."/>
            <person name="Sproeer C."/>
        </authorList>
    </citation>
    <scope>NUCLEOTIDE SEQUENCE</scope>
    <source>
        <strain evidence="9">CCS1377</strain>
    </source>
</reference>
<dbReference type="InterPro" id="IPR014729">
    <property type="entry name" value="Rossmann-like_a/b/a_fold"/>
</dbReference>
<keyword evidence="8" id="KW-0963">Cytoplasm</keyword>
<dbReference type="Pfam" id="PF02569">
    <property type="entry name" value="Pantoate_ligase"/>
    <property type="match status" value="1"/>
</dbReference>
<evidence type="ECO:0000256" key="7">
    <source>
        <dbReference type="ARBA" id="ARBA00048258"/>
    </source>
</evidence>